<dbReference type="InterPro" id="IPR008927">
    <property type="entry name" value="6-PGluconate_DH-like_C_sf"/>
</dbReference>
<keyword evidence="6" id="KW-1185">Reference proteome</keyword>
<organism evidence="5 6">
    <name type="scientific">Aspergillus udagawae</name>
    <dbReference type="NCBI Taxonomy" id="91492"/>
    <lineage>
        <taxon>Eukaryota</taxon>
        <taxon>Fungi</taxon>
        <taxon>Dikarya</taxon>
        <taxon>Ascomycota</taxon>
        <taxon>Pezizomycotina</taxon>
        <taxon>Eurotiomycetes</taxon>
        <taxon>Eurotiomycetidae</taxon>
        <taxon>Eurotiales</taxon>
        <taxon>Aspergillaceae</taxon>
        <taxon>Aspergillus</taxon>
        <taxon>Aspergillus subgen. Fumigati</taxon>
    </lineage>
</organism>
<proteinExistence type="predicted"/>
<evidence type="ECO:0000256" key="1">
    <source>
        <dbReference type="ARBA" id="ARBA00023002"/>
    </source>
</evidence>
<evidence type="ECO:0000313" key="6">
    <source>
        <dbReference type="Proteomes" id="UP000465266"/>
    </source>
</evidence>
<dbReference type="PANTHER" id="PTHR48075">
    <property type="entry name" value="3-HYDROXYACYL-COA DEHYDROGENASE FAMILY PROTEIN"/>
    <property type="match status" value="1"/>
</dbReference>
<name>A0ABQ1BCI7_9EURO</name>
<gene>
    <name evidence="5" type="ORF">IFM53868_09831</name>
</gene>
<dbReference type="EMBL" id="BLKG01000187">
    <property type="protein sequence ID" value="GFF98506.1"/>
    <property type="molecule type" value="Genomic_DNA"/>
</dbReference>
<keyword evidence="1" id="KW-0560">Oxidoreductase</keyword>
<dbReference type="Pfam" id="PF13924">
    <property type="entry name" value="Lipocalin_5"/>
    <property type="match status" value="1"/>
</dbReference>
<dbReference type="InterPro" id="IPR013328">
    <property type="entry name" value="6PGD_dom2"/>
</dbReference>
<evidence type="ECO:0000259" key="3">
    <source>
        <dbReference type="Pfam" id="PF02737"/>
    </source>
</evidence>
<dbReference type="Pfam" id="PF02737">
    <property type="entry name" value="3HCDH_N"/>
    <property type="match status" value="1"/>
</dbReference>
<comment type="caution">
    <text evidence="5">The sequence shown here is derived from an EMBL/GenBank/DDBJ whole genome shotgun (WGS) entry which is preliminary data.</text>
</comment>
<accession>A0ABQ1BCI7</accession>
<evidence type="ECO:0000313" key="5">
    <source>
        <dbReference type="EMBL" id="GFF98506.1"/>
    </source>
</evidence>
<dbReference type="InterPro" id="IPR006108">
    <property type="entry name" value="3HC_DH_C"/>
</dbReference>
<feature type="domain" description="Lipocalin-like" evidence="4">
    <location>
        <begin position="297"/>
        <end position="435"/>
    </location>
</feature>
<dbReference type="SUPFAM" id="SSF48179">
    <property type="entry name" value="6-phosphogluconate dehydrogenase C-terminal domain-like"/>
    <property type="match status" value="1"/>
</dbReference>
<sequence>MDKLTDNKHVAVIGCGTIGRRVGLVWAMRRGKVVIFDIDEQKAFDALSWIQSKLPLYAKSVGSEPGILEVASNLEDAVRNAWMVAECTPEVLETKCRVLGEIDRFSDPTTIITTNSSSFKSGELIPSVTANGRARVLNAHYSYPPERPAVEVMSCGHTDPNVIQTLLHEIPSIGLEPVVVNGQSTGLIGNRIWAAIKREVMMVLADKIGSPQDIDKLFRYGFESRLAPCQIMDEVGLQTVCDIEEHYIRERGNIPTYPLEYLREHYVAKGRLGRMTGRGLLDYCEPTNGGSLRDRLIGTWELVEYANSEAGKDSSLADKIEGMIIYAPSGYMSAQLQVPGQAPFISEDFLGGSEKDYTEAGKRYFAYTGPFFIDESQSPPVVRHHVTHCSFPNWQGQELVRLANVRDSGDSTFLYLTAQTTDSSATKRVTLCWRKLPDNRAYTNVPEHTGL</sequence>
<dbReference type="Gene3D" id="3.40.50.720">
    <property type="entry name" value="NAD(P)-binding Rossmann-like Domain"/>
    <property type="match status" value="1"/>
</dbReference>
<dbReference type="InterPro" id="IPR006176">
    <property type="entry name" value="3-OHacyl-CoA_DH_NAD-bd"/>
</dbReference>
<feature type="domain" description="3-hydroxyacyl-CoA dehydrogenase C-terminal" evidence="2">
    <location>
        <begin position="186"/>
        <end position="283"/>
    </location>
</feature>
<protein>
    <submittedName>
        <fullName evidence="5">3-hydroxybutyryl-CoA dehydrogenase</fullName>
    </submittedName>
</protein>
<dbReference type="PANTHER" id="PTHR48075:SF3">
    <property type="entry name" value="3-HYDROXYACYL-COA DEHYDROGENASE"/>
    <property type="match status" value="1"/>
</dbReference>
<evidence type="ECO:0000259" key="4">
    <source>
        <dbReference type="Pfam" id="PF13924"/>
    </source>
</evidence>
<dbReference type="SUPFAM" id="SSF51735">
    <property type="entry name" value="NAD(P)-binding Rossmann-fold domains"/>
    <property type="match status" value="1"/>
</dbReference>
<dbReference type="Gene3D" id="1.10.1040.10">
    <property type="entry name" value="N-(1-d-carboxylethyl)-l-norvaline Dehydrogenase, domain 2"/>
    <property type="match status" value="1"/>
</dbReference>
<feature type="domain" description="3-hydroxyacyl-CoA dehydrogenase NAD binding" evidence="3">
    <location>
        <begin position="9"/>
        <end position="181"/>
    </location>
</feature>
<dbReference type="Pfam" id="PF00725">
    <property type="entry name" value="3HCDH"/>
    <property type="match status" value="1"/>
</dbReference>
<dbReference type="InterPro" id="IPR036291">
    <property type="entry name" value="NAD(P)-bd_dom_sf"/>
</dbReference>
<evidence type="ECO:0000259" key="2">
    <source>
        <dbReference type="Pfam" id="PF00725"/>
    </source>
</evidence>
<dbReference type="InterPro" id="IPR024311">
    <property type="entry name" value="Lipocalin-like"/>
</dbReference>
<reference evidence="5 6" key="1">
    <citation type="submission" date="2020-01" db="EMBL/GenBank/DDBJ databases">
        <title>Draft genome sequence of Aspergillus udagawae IFM 53868.</title>
        <authorList>
            <person name="Takahashi H."/>
            <person name="Yaguchi T."/>
        </authorList>
    </citation>
    <scope>NUCLEOTIDE SEQUENCE [LARGE SCALE GENOMIC DNA]</scope>
    <source>
        <strain evidence="5 6">IFM 53868</strain>
    </source>
</reference>
<dbReference type="Proteomes" id="UP000465266">
    <property type="component" value="Unassembled WGS sequence"/>
</dbReference>